<evidence type="ECO:0000313" key="3">
    <source>
        <dbReference type="Proteomes" id="UP000297477"/>
    </source>
</evidence>
<reference evidence="2 3" key="1">
    <citation type="submission" date="2019-03" db="EMBL/GenBank/DDBJ databases">
        <title>Reclassification of Micrococcus aloeverae and Micrococcus yunnanensis as later heterotypic synonyms of Micrococcus luteus.</title>
        <authorList>
            <person name="Huang C.-H."/>
        </authorList>
    </citation>
    <scope>NUCLEOTIDE SEQUENCE [LARGE SCALE GENOMIC DNA]</scope>
    <source>
        <strain evidence="2 3">BCRC 12151</strain>
    </source>
</reference>
<dbReference type="EMBL" id="SPKT01000017">
    <property type="protein sequence ID" value="TFH98463.1"/>
    <property type="molecule type" value="Genomic_DNA"/>
</dbReference>
<feature type="region of interest" description="Disordered" evidence="1">
    <location>
        <begin position="204"/>
        <end position="236"/>
    </location>
</feature>
<comment type="caution">
    <text evidence="2">The sequence shown here is derived from an EMBL/GenBank/DDBJ whole genome shotgun (WGS) entry which is preliminary data.</text>
</comment>
<dbReference type="InterPro" id="IPR019089">
    <property type="entry name" value="Cas_GSU0054"/>
</dbReference>
<protein>
    <submittedName>
        <fullName evidence="2">Type I-U CRISPR-associated protein Cas5/Cas6</fullName>
    </submittedName>
</protein>
<gene>
    <name evidence="2" type="primary">cas5u6u</name>
    <name evidence="2" type="ORF">E4A49_08740</name>
</gene>
<evidence type="ECO:0000256" key="1">
    <source>
        <dbReference type="SAM" id="MobiDB-lite"/>
    </source>
</evidence>
<name>A0ABY2JZ88_9MICC</name>
<evidence type="ECO:0000313" key="2">
    <source>
        <dbReference type="EMBL" id="TFH98463.1"/>
    </source>
</evidence>
<sequence length="519" mass="55685">MATLAISAEFPLGVYTGHGADGAAEKVPAISRLFSALIQAAAVGSLSTGDVRSPFTPGALEVLEWLEEHPPSAMSVPTVVPVSAGGRTYTYRKEGVFLKEKGRVNNKVTARTMSEGFALGGPVLWIWEDVEAGSGMIRTLDTLCADVPHLGETSSPVRLRVHTGDTVGEPTHRLDDAAGLRQHAGELRQVMPTRGRLAELEAAHAAQYRGKPPSVAADKHTTSTRPHAPRPDETCQRTGVFRPVDTLDADVPWSHVLALPIASQSRPVPEERFVSVCVALHRAIVARMGAGAPPEVTGRYAPSMPPAANRVALHYVPGDVDGLPFDDSHDRFLLMVPRGMSGHALGALVGALTGLRRVVTKAHQLAVEPDKVEIFAGDAFWRAPRPGYTRAWEAMPAVVAERRLKSVVGIRDVDLAAAWSLGNVFRELYPETGDTQAAARYAAVTDLGVRLSGRALRTLTPSAYVHKTNRASLPQPYRLTVDMGSLVSDRSIVALGQSRHLGCGLLVPRDVQTMMQEDA</sequence>
<dbReference type="Proteomes" id="UP000297477">
    <property type="component" value="Unassembled WGS sequence"/>
</dbReference>
<organism evidence="2 3">
    <name type="scientific">Micrococcus lylae</name>
    <dbReference type="NCBI Taxonomy" id="1273"/>
    <lineage>
        <taxon>Bacteria</taxon>
        <taxon>Bacillati</taxon>
        <taxon>Actinomycetota</taxon>
        <taxon>Actinomycetes</taxon>
        <taxon>Micrococcales</taxon>
        <taxon>Micrococcaceae</taxon>
        <taxon>Micrococcus</taxon>
    </lineage>
</organism>
<proteinExistence type="predicted"/>
<accession>A0ABY2JZ88</accession>
<dbReference type="NCBIfam" id="TIGR02165">
    <property type="entry name" value="cas5_6_GSU0054"/>
    <property type="match status" value="1"/>
</dbReference>
<keyword evidence="3" id="KW-1185">Reference proteome</keyword>
<dbReference type="RefSeq" id="WP_135103344.1">
    <property type="nucleotide sequence ID" value="NZ_SPKT01000017.1"/>
</dbReference>